<evidence type="ECO:0000256" key="5">
    <source>
        <dbReference type="ARBA" id="ARBA00023136"/>
    </source>
</evidence>
<dbReference type="PANTHER" id="PTHR32196">
    <property type="entry name" value="ABC TRANSPORTER PERMEASE PROTEIN YPHD-RELATED-RELATED"/>
    <property type="match status" value="1"/>
</dbReference>
<proteinExistence type="predicted"/>
<keyword evidence="4 6" id="KW-1133">Transmembrane helix</keyword>
<evidence type="ECO:0000256" key="1">
    <source>
        <dbReference type="ARBA" id="ARBA00004651"/>
    </source>
</evidence>
<evidence type="ECO:0000256" key="3">
    <source>
        <dbReference type="ARBA" id="ARBA00022692"/>
    </source>
</evidence>
<dbReference type="RefSeq" id="WP_318596364.1">
    <property type="nucleotide sequence ID" value="NZ_JAWSTH010000012.1"/>
</dbReference>
<evidence type="ECO:0000256" key="6">
    <source>
        <dbReference type="SAM" id="Phobius"/>
    </source>
</evidence>
<evidence type="ECO:0000313" key="7">
    <source>
        <dbReference type="EMBL" id="MDW5594107.1"/>
    </source>
</evidence>
<keyword evidence="5 6" id="KW-0472">Membrane</keyword>
<comment type="caution">
    <text evidence="7">The sequence shown here is derived from an EMBL/GenBank/DDBJ whole genome shotgun (WGS) entry which is preliminary data.</text>
</comment>
<reference evidence="8" key="1">
    <citation type="submission" date="2023-07" db="EMBL/GenBank/DDBJ databases">
        <title>Conexibacter stalactiti sp. nov., isolated from stalactites in a lava cave and emended description of the genus Conexibacter.</title>
        <authorList>
            <person name="Lee S.D."/>
        </authorList>
    </citation>
    <scope>NUCLEOTIDE SEQUENCE [LARGE SCALE GENOMIC DNA]</scope>
    <source>
        <strain evidence="8">KCTC 39840</strain>
    </source>
</reference>
<organism evidence="7 8">
    <name type="scientific">Conexibacter stalactiti</name>
    <dbReference type="NCBI Taxonomy" id="1940611"/>
    <lineage>
        <taxon>Bacteria</taxon>
        <taxon>Bacillati</taxon>
        <taxon>Actinomycetota</taxon>
        <taxon>Thermoleophilia</taxon>
        <taxon>Solirubrobacterales</taxon>
        <taxon>Conexibacteraceae</taxon>
        <taxon>Conexibacter</taxon>
    </lineage>
</organism>
<sequence>MSHTSQERLPTRASTSARGWPATALRIVNERVGVVGTALLVALVAELIVFSALSPYFFDGENFSNIGRAMTIVGIGAIGQTIVIIAGGFDLSVGSVMAAAGMLAAYLVTSGVATPLALAGAIVLGACVGLLNGAVTSYLRINPLITTLATLAIVRGVAFVISGGEAEVVSDRLFLDIGTNEIAGVPLVVVLLLALFLAVGFVLPRTRFGRYAYAIGSNARGARLAGVAVHRWRLAFYGLAGLLAAVAGCVTVARTGQAEPAANIGIELDVITAVILGGTSLNGGRGRLFGTFLGLTVLAVLNNGLILAGVESYWQQVVKGVVLLLAVSLSELRTTRRDEV</sequence>
<accession>A0ABU4HLC6</accession>
<feature type="transmembrane region" description="Helical" evidence="6">
    <location>
        <begin position="182"/>
        <end position="203"/>
    </location>
</feature>
<dbReference type="InterPro" id="IPR001851">
    <property type="entry name" value="ABC_transp_permease"/>
</dbReference>
<dbReference type="Pfam" id="PF02653">
    <property type="entry name" value="BPD_transp_2"/>
    <property type="match status" value="1"/>
</dbReference>
<feature type="transmembrane region" description="Helical" evidence="6">
    <location>
        <begin position="288"/>
        <end position="307"/>
    </location>
</feature>
<keyword evidence="2" id="KW-1003">Cell membrane</keyword>
<dbReference type="CDD" id="cd06579">
    <property type="entry name" value="TM_PBP1_transp_AraH_like"/>
    <property type="match status" value="1"/>
</dbReference>
<keyword evidence="8" id="KW-1185">Reference proteome</keyword>
<protein>
    <submittedName>
        <fullName evidence="7">ABC transporter permease</fullName>
    </submittedName>
</protein>
<gene>
    <name evidence="7" type="ORF">R7226_07160</name>
</gene>
<dbReference type="Proteomes" id="UP001284601">
    <property type="component" value="Unassembled WGS sequence"/>
</dbReference>
<comment type="subcellular location">
    <subcellularLocation>
        <location evidence="1">Cell membrane</location>
        <topology evidence="1">Multi-pass membrane protein</topology>
    </subcellularLocation>
</comment>
<feature type="transmembrane region" description="Helical" evidence="6">
    <location>
        <begin position="70"/>
        <end position="91"/>
    </location>
</feature>
<feature type="transmembrane region" description="Helical" evidence="6">
    <location>
        <begin position="143"/>
        <end position="162"/>
    </location>
</feature>
<evidence type="ECO:0000313" key="8">
    <source>
        <dbReference type="Proteomes" id="UP001284601"/>
    </source>
</evidence>
<feature type="transmembrane region" description="Helical" evidence="6">
    <location>
        <begin position="34"/>
        <end position="58"/>
    </location>
</feature>
<feature type="transmembrane region" description="Helical" evidence="6">
    <location>
        <begin position="234"/>
        <end position="255"/>
    </location>
</feature>
<evidence type="ECO:0000256" key="2">
    <source>
        <dbReference type="ARBA" id="ARBA00022475"/>
    </source>
</evidence>
<evidence type="ECO:0000256" key="4">
    <source>
        <dbReference type="ARBA" id="ARBA00022989"/>
    </source>
</evidence>
<dbReference type="EMBL" id="JAWSTH010000012">
    <property type="protein sequence ID" value="MDW5594107.1"/>
    <property type="molecule type" value="Genomic_DNA"/>
</dbReference>
<keyword evidence="3 6" id="KW-0812">Transmembrane</keyword>
<feature type="transmembrane region" description="Helical" evidence="6">
    <location>
        <begin position="103"/>
        <end position="131"/>
    </location>
</feature>
<dbReference type="PANTHER" id="PTHR32196:SF72">
    <property type="entry name" value="RIBOSE IMPORT PERMEASE PROTEIN RBSC"/>
    <property type="match status" value="1"/>
</dbReference>
<name>A0ABU4HLC6_9ACTN</name>